<accession>A0A8S5R2L7</accession>
<proteinExistence type="predicted"/>
<sequence length="29" mass="3528">MEVWDKFCEHKILWIDSVFLAALMYVIVQ</sequence>
<protein>
    <submittedName>
        <fullName evidence="2">Uncharacterized protein</fullName>
    </submittedName>
</protein>
<keyword evidence="1" id="KW-0472">Membrane</keyword>
<evidence type="ECO:0000256" key="1">
    <source>
        <dbReference type="SAM" id="Phobius"/>
    </source>
</evidence>
<feature type="transmembrane region" description="Helical" evidence="1">
    <location>
        <begin position="12"/>
        <end position="28"/>
    </location>
</feature>
<keyword evidence="1" id="KW-0812">Transmembrane</keyword>
<keyword evidence="1" id="KW-1133">Transmembrane helix</keyword>
<name>A0A8S5R2L7_9CAUD</name>
<dbReference type="EMBL" id="BK015797">
    <property type="protein sequence ID" value="DAE25394.1"/>
    <property type="molecule type" value="Genomic_DNA"/>
</dbReference>
<organism evidence="2">
    <name type="scientific">Siphoviridae sp. ct6d71</name>
    <dbReference type="NCBI Taxonomy" id="2826298"/>
    <lineage>
        <taxon>Viruses</taxon>
        <taxon>Duplodnaviria</taxon>
        <taxon>Heunggongvirae</taxon>
        <taxon>Uroviricota</taxon>
        <taxon>Caudoviricetes</taxon>
    </lineage>
</organism>
<evidence type="ECO:0000313" key="2">
    <source>
        <dbReference type="EMBL" id="DAE25394.1"/>
    </source>
</evidence>
<reference evidence="2" key="1">
    <citation type="journal article" date="2021" name="Proc. Natl. Acad. Sci. U.S.A.">
        <title>A Catalog of Tens of Thousands of Viruses from Human Metagenomes Reveals Hidden Associations with Chronic Diseases.</title>
        <authorList>
            <person name="Tisza M.J."/>
            <person name="Buck C.B."/>
        </authorList>
    </citation>
    <scope>NUCLEOTIDE SEQUENCE</scope>
    <source>
        <strain evidence="2">Ct6d71</strain>
    </source>
</reference>